<name>A0ABR9MXZ4_9MICO</name>
<dbReference type="Proteomes" id="UP000625527">
    <property type="component" value="Unassembled WGS sequence"/>
</dbReference>
<keyword evidence="1" id="KW-0472">Membrane</keyword>
<feature type="transmembrane region" description="Helical" evidence="1">
    <location>
        <begin position="22"/>
        <end position="44"/>
    </location>
</feature>
<gene>
    <name evidence="2" type="ORF">IHE71_11115</name>
</gene>
<organism evidence="2 3">
    <name type="scientific">Myceligenerans pegani</name>
    <dbReference type="NCBI Taxonomy" id="2776917"/>
    <lineage>
        <taxon>Bacteria</taxon>
        <taxon>Bacillati</taxon>
        <taxon>Actinomycetota</taxon>
        <taxon>Actinomycetes</taxon>
        <taxon>Micrococcales</taxon>
        <taxon>Promicromonosporaceae</taxon>
        <taxon>Myceligenerans</taxon>
    </lineage>
</organism>
<keyword evidence="3" id="KW-1185">Reference proteome</keyword>
<dbReference type="RefSeq" id="WP_192862826.1">
    <property type="nucleotide sequence ID" value="NZ_JADAQT010000083.1"/>
</dbReference>
<comment type="caution">
    <text evidence="2">The sequence shown here is derived from an EMBL/GenBank/DDBJ whole genome shotgun (WGS) entry which is preliminary data.</text>
</comment>
<evidence type="ECO:0000313" key="2">
    <source>
        <dbReference type="EMBL" id="MBE1876257.1"/>
    </source>
</evidence>
<accession>A0ABR9MXZ4</accession>
<evidence type="ECO:0000256" key="1">
    <source>
        <dbReference type="SAM" id="Phobius"/>
    </source>
</evidence>
<sequence>MSDLHVLAPVTRDEPRSRRGRSAVLAVALVLVVAAVVWLFVTLLQGSRAEARSEAALGRSAHAAGDCDAADRHLKSALDSGSVSFLDSPVDRSGLRAEIAACEELERARHLAGREEYRRAIAGYGDYLASGAARYGGALDERSEARMALGRDLEARDEERRAVRQYAAVMADAPESDLAETARERVWALYERDVERGRKKEPCRALDPARAWARLKGEALEPVRAAAHEALSWSLLRCGEERIARAEAAARDARYEPDVFGAARYALTRAVEDYPGTKPGRLAGQRLDALPGVAARAKSLAAEVARERLRTATIRKQVAAALRDGDGLTRPRRTGDAGDSLHLTVRNATGRQLYVAWTGRETDSVTIPAGGKTCAGARTITITLPPGDYSFAVREKGGWSAGSWSFPSKSFRTCVR</sequence>
<protein>
    <submittedName>
        <fullName evidence="2">Uncharacterized protein</fullName>
    </submittedName>
</protein>
<dbReference type="EMBL" id="JADAQT010000083">
    <property type="protein sequence ID" value="MBE1876257.1"/>
    <property type="molecule type" value="Genomic_DNA"/>
</dbReference>
<keyword evidence="1" id="KW-0812">Transmembrane</keyword>
<evidence type="ECO:0000313" key="3">
    <source>
        <dbReference type="Proteomes" id="UP000625527"/>
    </source>
</evidence>
<reference evidence="2 3" key="1">
    <citation type="submission" date="2020-10" db="EMBL/GenBank/DDBJ databases">
        <title>Myceligenerans pegani sp. nov., an endophytic actinomycete isolated from Peganum harmala L. in Xinjiang, China.</title>
        <authorList>
            <person name="Xin L."/>
        </authorList>
    </citation>
    <scope>NUCLEOTIDE SEQUENCE [LARGE SCALE GENOMIC DNA]</scope>
    <source>
        <strain evidence="2 3">TRM65318</strain>
    </source>
</reference>
<keyword evidence="1" id="KW-1133">Transmembrane helix</keyword>
<proteinExistence type="predicted"/>